<feature type="domain" description="Rhodanese" evidence="2">
    <location>
        <begin position="40"/>
        <end position="114"/>
    </location>
</feature>
<dbReference type="AlphaFoldDB" id="A0A1I2IXJ2"/>
<keyword evidence="1" id="KW-0472">Membrane</keyword>
<dbReference type="EMBL" id="FONN01000046">
    <property type="protein sequence ID" value="SFF47014.1"/>
    <property type="molecule type" value="Genomic_DNA"/>
</dbReference>
<evidence type="ECO:0000259" key="2">
    <source>
        <dbReference type="PROSITE" id="PS50206"/>
    </source>
</evidence>
<evidence type="ECO:0000256" key="1">
    <source>
        <dbReference type="SAM" id="Phobius"/>
    </source>
</evidence>
<dbReference type="InterPro" id="IPR036873">
    <property type="entry name" value="Rhodanese-like_dom_sf"/>
</dbReference>
<gene>
    <name evidence="3" type="ORF">SAMN04487969_14612</name>
</gene>
<accession>A0A1I2IXJ2</accession>
<organism evidence="3 4">
    <name type="scientific">Paenibacillus algorifonticola</name>
    <dbReference type="NCBI Taxonomy" id="684063"/>
    <lineage>
        <taxon>Bacteria</taxon>
        <taxon>Bacillati</taxon>
        <taxon>Bacillota</taxon>
        <taxon>Bacilli</taxon>
        <taxon>Bacillales</taxon>
        <taxon>Paenibacillaceae</taxon>
        <taxon>Paenibacillus</taxon>
    </lineage>
</organism>
<dbReference type="Proteomes" id="UP000183410">
    <property type="component" value="Unassembled WGS sequence"/>
</dbReference>
<evidence type="ECO:0000313" key="4">
    <source>
        <dbReference type="Proteomes" id="UP000183410"/>
    </source>
</evidence>
<dbReference type="CDD" id="cd00158">
    <property type="entry name" value="RHOD"/>
    <property type="match status" value="1"/>
</dbReference>
<protein>
    <submittedName>
        <fullName evidence="3">Rhodanese-related sulfurtransferase</fullName>
    </submittedName>
</protein>
<evidence type="ECO:0000313" key="3">
    <source>
        <dbReference type="EMBL" id="SFF47014.1"/>
    </source>
</evidence>
<dbReference type="SUPFAM" id="SSF52821">
    <property type="entry name" value="Rhodanese/Cell cycle control phosphatase"/>
    <property type="match status" value="1"/>
</dbReference>
<keyword evidence="3" id="KW-0808">Transferase</keyword>
<sequence>MFWYIFLSIIIVMFVAIRCLWPLPNLKLIDYQEFLKRREEFREYKVIDIRDAVEYLAEPTAGTINISLGRLPYVWKKHLVREDNVIICSTKVFKSRKAARILRKQGFGSLYIIK</sequence>
<dbReference type="OrthoDB" id="2621386at2"/>
<feature type="transmembrane region" description="Helical" evidence="1">
    <location>
        <begin position="6"/>
        <end position="28"/>
    </location>
</feature>
<keyword evidence="1" id="KW-0812">Transmembrane</keyword>
<keyword evidence="1" id="KW-1133">Transmembrane helix</keyword>
<dbReference type="Gene3D" id="3.40.250.10">
    <property type="entry name" value="Rhodanese-like domain"/>
    <property type="match status" value="1"/>
</dbReference>
<dbReference type="InterPro" id="IPR001763">
    <property type="entry name" value="Rhodanese-like_dom"/>
</dbReference>
<dbReference type="GO" id="GO:0016740">
    <property type="term" value="F:transferase activity"/>
    <property type="evidence" value="ECO:0007669"/>
    <property type="project" value="UniProtKB-KW"/>
</dbReference>
<keyword evidence="4" id="KW-1185">Reference proteome</keyword>
<reference evidence="4" key="1">
    <citation type="submission" date="2016-10" db="EMBL/GenBank/DDBJ databases">
        <authorList>
            <person name="Varghese N."/>
            <person name="Submissions S."/>
        </authorList>
    </citation>
    <scope>NUCLEOTIDE SEQUENCE [LARGE SCALE GENOMIC DNA]</scope>
    <source>
        <strain evidence="4">CGMCC 1.10223</strain>
    </source>
</reference>
<dbReference type="PROSITE" id="PS50206">
    <property type="entry name" value="RHODANESE_3"/>
    <property type="match status" value="1"/>
</dbReference>
<dbReference type="RefSeq" id="WP_052737383.1">
    <property type="nucleotide sequence ID" value="NZ_FONN01000046.1"/>
</dbReference>
<proteinExistence type="predicted"/>
<name>A0A1I2IXJ2_9BACL</name>